<keyword evidence="3 12" id="KW-0132">Cell division</keyword>
<dbReference type="GO" id="GO:0009252">
    <property type="term" value="P:peptidoglycan biosynthetic process"/>
    <property type="evidence" value="ECO:0007669"/>
    <property type="project" value="UniProtKB-UniRule"/>
</dbReference>
<evidence type="ECO:0000256" key="4">
    <source>
        <dbReference type="ARBA" id="ARBA00022679"/>
    </source>
</evidence>
<evidence type="ECO:0000256" key="3">
    <source>
        <dbReference type="ARBA" id="ARBA00022618"/>
    </source>
</evidence>
<feature type="transmembrane region" description="Helical" evidence="12">
    <location>
        <begin position="301"/>
        <end position="324"/>
    </location>
</feature>
<evidence type="ECO:0000256" key="5">
    <source>
        <dbReference type="ARBA" id="ARBA00022692"/>
    </source>
</evidence>
<keyword evidence="8 12" id="KW-1133">Transmembrane helix</keyword>
<comment type="function">
    <text evidence="12">Catalyzes the initial step of the lipid cycle reactions in the biosynthesis of the cell wall peptidoglycan: transfers peptidoglycan precursor phospho-MurNAc-pentapeptide from UDP-MurNAc-pentapeptide onto the lipid carrier undecaprenyl phosphate, yielding undecaprenyl-pyrophosphoryl-MurNAc-pentapeptide, known as lipid I.</text>
</comment>
<dbReference type="PANTHER" id="PTHR22926">
    <property type="entry name" value="PHOSPHO-N-ACETYLMURAMOYL-PENTAPEPTIDE-TRANSFERASE"/>
    <property type="match status" value="1"/>
</dbReference>
<reference evidence="15 16" key="1">
    <citation type="submission" date="2018-06" db="EMBL/GenBank/DDBJ databases">
        <title>Whole Genome Sequence of an efficient microsymbiont, Rhizobium tropici.</title>
        <authorList>
            <person name="Srinivasan R."/>
            <person name="Singh H.V."/>
            <person name="Srivastava R."/>
            <person name="Kumari B."/>
            <person name="Radhakrishna A."/>
        </authorList>
    </citation>
    <scope>NUCLEOTIDE SEQUENCE [LARGE SCALE GENOMIC DNA]</scope>
    <source>
        <strain evidence="15 16">IGFRI Rhizo-19</strain>
    </source>
</reference>
<evidence type="ECO:0000313" key="16">
    <source>
        <dbReference type="Proteomes" id="UP000251205"/>
    </source>
</evidence>
<feature type="transmembrane region" description="Helical" evidence="12">
    <location>
        <begin position="212"/>
        <end position="232"/>
    </location>
</feature>
<keyword evidence="9 12" id="KW-0472">Membrane</keyword>
<evidence type="ECO:0000313" key="15">
    <source>
        <dbReference type="EMBL" id="RAX40667.1"/>
    </source>
</evidence>
<dbReference type="AlphaFoldDB" id="A0A329YB43"/>
<dbReference type="RefSeq" id="WP_112342551.1">
    <property type="nucleotide sequence ID" value="NZ_QMKK01000037.1"/>
</dbReference>
<dbReference type="HAMAP" id="MF_00038">
    <property type="entry name" value="MraY"/>
    <property type="match status" value="1"/>
</dbReference>
<keyword evidence="7 12" id="KW-0573">Peptidoglycan synthesis</keyword>
<accession>A0A329YB43</accession>
<feature type="transmembrane region" description="Helical" evidence="12">
    <location>
        <begin position="24"/>
        <end position="47"/>
    </location>
</feature>
<protein>
    <recommendedName>
        <fullName evidence="12 13">Phospho-N-acetylmuramoyl-pentapeptide-transferase</fullName>
        <ecNumber evidence="12 13">2.7.8.13</ecNumber>
    </recommendedName>
    <alternativeName>
        <fullName evidence="12">UDP-MurNAc-pentapeptide phosphotransferase</fullName>
    </alternativeName>
</protein>
<keyword evidence="10 12" id="KW-0131">Cell cycle</keyword>
<feature type="transmembrane region" description="Helical" evidence="12">
    <location>
        <begin position="351"/>
        <end position="370"/>
    </location>
</feature>
<evidence type="ECO:0000256" key="2">
    <source>
        <dbReference type="ARBA" id="ARBA00005583"/>
    </source>
</evidence>
<comment type="catalytic activity">
    <reaction evidence="12">
        <text>UDP-N-acetyl-alpha-D-muramoyl-L-alanyl-gamma-D-glutamyl-meso-2,6-diaminopimeloyl-D-alanyl-D-alanine + di-trans,octa-cis-undecaprenyl phosphate = di-trans,octa-cis-undecaprenyl diphospho-N-acetyl-alpha-D-muramoyl-L-alanyl-D-glutamyl-meso-2,6-diaminopimeloyl-D-alanyl-D-alanine + UMP</text>
        <dbReference type="Rhea" id="RHEA:28386"/>
        <dbReference type="ChEBI" id="CHEBI:57865"/>
        <dbReference type="ChEBI" id="CHEBI:60392"/>
        <dbReference type="ChEBI" id="CHEBI:61386"/>
        <dbReference type="ChEBI" id="CHEBI:61387"/>
        <dbReference type="EC" id="2.7.8.13"/>
    </reaction>
</comment>
<feature type="transmembrane region" description="Helical" evidence="12">
    <location>
        <begin position="181"/>
        <end position="200"/>
    </location>
</feature>
<dbReference type="InterPro" id="IPR003524">
    <property type="entry name" value="PNAcMuramoyl-5peptid_Trfase"/>
</dbReference>
<dbReference type="GO" id="GO:0071555">
    <property type="term" value="P:cell wall organization"/>
    <property type="evidence" value="ECO:0007669"/>
    <property type="project" value="UniProtKB-KW"/>
</dbReference>
<dbReference type="Proteomes" id="UP000251205">
    <property type="component" value="Unassembled WGS sequence"/>
</dbReference>
<dbReference type="GO" id="GO:0051301">
    <property type="term" value="P:cell division"/>
    <property type="evidence" value="ECO:0007669"/>
    <property type="project" value="UniProtKB-KW"/>
</dbReference>
<keyword evidence="11 12" id="KW-0961">Cell wall biogenesis/degradation</keyword>
<evidence type="ECO:0000256" key="14">
    <source>
        <dbReference type="PIRSR" id="PIRSR600715-1"/>
    </source>
</evidence>
<dbReference type="CDD" id="cd06852">
    <property type="entry name" value="GT_MraY"/>
    <property type="match status" value="1"/>
</dbReference>
<dbReference type="Pfam" id="PF10555">
    <property type="entry name" value="MraY_sig1"/>
    <property type="match status" value="1"/>
</dbReference>
<evidence type="ECO:0000256" key="12">
    <source>
        <dbReference type="HAMAP-Rule" id="MF_00038"/>
    </source>
</evidence>
<dbReference type="PROSITE" id="PS01348">
    <property type="entry name" value="MRAY_2"/>
    <property type="match status" value="1"/>
</dbReference>
<feature type="binding site" evidence="14">
    <location>
        <position position="280"/>
    </location>
    <ligand>
        <name>Mg(2+)</name>
        <dbReference type="ChEBI" id="CHEBI:18420"/>
    </ligand>
</feature>
<dbReference type="GO" id="GO:0008963">
    <property type="term" value="F:phospho-N-acetylmuramoyl-pentapeptide-transferase activity"/>
    <property type="evidence" value="ECO:0007669"/>
    <property type="project" value="UniProtKB-UniRule"/>
</dbReference>
<dbReference type="GO" id="GO:0051992">
    <property type="term" value="F:UDP-N-acetylmuramoyl-L-alanyl-D-glutamyl-meso-2,6-diaminopimelyl-D-alanyl-D-alanine:undecaprenyl-phosphate transferase activity"/>
    <property type="evidence" value="ECO:0007669"/>
    <property type="project" value="RHEA"/>
</dbReference>
<name>A0A329YB43_RHITR</name>
<evidence type="ECO:0000256" key="8">
    <source>
        <dbReference type="ARBA" id="ARBA00022989"/>
    </source>
</evidence>
<dbReference type="EMBL" id="QMKK01000037">
    <property type="protein sequence ID" value="RAX40667.1"/>
    <property type="molecule type" value="Genomic_DNA"/>
</dbReference>
<evidence type="ECO:0000256" key="9">
    <source>
        <dbReference type="ARBA" id="ARBA00023136"/>
    </source>
</evidence>
<feature type="transmembrane region" description="Helical" evidence="12">
    <location>
        <begin position="276"/>
        <end position="295"/>
    </location>
</feature>
<feature type="transmembrane region" description="Helical" evidence="12">
    <location>
        <begin position="103"/>
        <end position="121"/>
    </location>
</feature>
<dbReference type="GO" id="GO:0008360">
    <property type="term" value="P:regulation of cell shape"/>
    <property type="evidence" value="ECO:0007669"/>
    <property type="project" value="UniProtKB-KW"/>
</dbReference>
<evidence type="ECO:0000256" key="11">
    <source>
        <dbReference type="ARBA" id="ARBA00023316"/>
    </source>
</evidence>
<sequence length="373" mass="40018">MLIWLAELSDHIHFFSTHFRFLNLFRYITFRTGGALFTSALIVFLFGPRIISSLRVRQGKGQPIRADGPQTHFKKAGTPTMGGLMILAGIVVSSLLWADLANVYVVATLLVTLGFGAIGFYDDYLKVTKQSDKGFSGRARLGIEFIIAAIAVYFMMTTALSSGPAGSTFGSSVAFPFFKSLLLNLGMFFVFFGAFVIVAAGNAVNLTDGLDGLAIVPVMIAAASFGIISYLAGNFVFADYLAINFVPGTGELAVVLGAVIGAGLGFLWFNAPPAAIFMGDTGSLALGGMIGSVAVATKHEIVMAIIGGLFVLEALSVIIQVGFFKMTKRRVFLMAPIHHHFEKKGWTESQVVVRFWIVAVILAMIGLSTLKLR</sequence>
<evidence type="ECO:0000256" key="6">
    <source>
        <dbReference type="ARBA" id="ARBA00022960"/>
    </source>
</evidence>
<feature type="transmembrane region" description="Helical" evidence="12">
    <location>
        <begin position="141"/>
        <end position="161"/>
    </location>
</feature>
<evidence type="ECO:0000256" key="10">
    <source>
        <dbReference type="ARBA" id="ARBA00023306"/>
    </source>
</evidence>
<dbReference type="GO" id="GO:0046872">
    <property type="term" value="F:metal ion binding"/>
    <property type="evidence" value="ECO:0007669"/>
    <property type="project" value="UniProtKB-KW"/>
</dbReference>
<keyword evidence="12 14" id="KW-0479">Metal-binding</keyword>
<comment type="pathway">
    <text evidence="12">Cell wall biogenesis; peptidoglycan biosynthesis.</text>
</comment>
<comment type="caution">
    <text evidence="15">The sequence shown here is derived from an EMBL/GenBank/DDBJ whole genome shotgun (WGS) entry which is preliminary data.</text>
</comment>
<feature type="binding site" evidence="14">
    <location>
        <position position="205"/>
    </location>
    <ligand>
        <name>Mg(2+)</name>
        <dbReference type="ChEBI" id="CHEBI:18420"/>
    </ligand>
</feature>
<proteinExistence type="inferred from homology"/>
<keyword evidence="5 12" id="KW-0812">Transmembrane</keyword>
<dbReference type="InterPro" id="IPR018480">
    <property type="entry name" value="PNAcMuramoyl-5peptid_Trfase_CS"/>
</dbReference>
<evidence type="ECO:0000256" key="7">
    <source>
        <dbReference type="ARBA" id="ARBA00022984"/>
    </source>
</evidence>
<dbReference type="PROSITE" id="PS01347">
    <property type="entry name" value="MRAY_1"/>
    <property type="match status" value="1"/>
</dbReference>
<comment type="cofactor">
    <cofactor evidence="12 14">
        <name>Mg(2+)</name>
        <dbReference type="ChEBI" id="CHEBI:18420"/>
    </cofactor>
</comment>
<keyword evidence="12 14" id="KW-0460">Magnesium</keyword>
<evidence type="ECO:0000256" key="1">
    <source>
        <dbReference type="ARBA" id="ARBA00004141"/>
    </source>
</evidence>
<dbReference type="PANTHER" id="PTHR22926:SF5">
    <property type="entry name" value="PHOSPHO-N-ACETYLMURAMOYL-PENTAPEPTIDE-TRANSFERASE HOMOLOG"/>
    <property type="match status" value="1"/>
</dbReference>
<dbReference type="UniPathway" id="UPA00219"/>
<feature type="transmembrane region" description="Helical" evidence="12">
    <location>
        <begin position="80"/>
        <end position="97"/>
    </location>
</feature>
<dbReference type="NCBIfam" id="TIGR00445">
    <property type="entry name" value="mraY"/>
    <property type="match status" value="1"/>
</dbReference>
<dbReference type="InterPro" id="IPR000715">
    <property type="entry name" value="Glycosyl_transferase_4"/>
</dbReference>
<keyword evidence="12" id="KW-1003">Cell membrane</keyword>
<dbReference type="EC" id="2.7.8.13" evidence="12 13"/>
<comment type="subcellular location">
    <subcellularLocation>
        <location evidence="12">Cell membrane</location>
        <topology evidence="12">Multi-pass membrane protein</topology>
    </subcellularLocation>
    <subcellularLocation>
        <location evidence="1">Membrane</location>
        <topology evidence="1">Multi-pass membrane protein</topology>
    </subcellularLocation>
</comment>
<dbReference type="OrthoDB" id="9805475at2"/>
<keyword evidence="6 12" id="KW-0133">Cell shape</keyword>
<dbReference type="GO" id="GO:0005886">
    <property type="term" value="C:plasma membrane"/>
    <property type="evidence" value="ECO:0007669"/>
    <property type="project" value="UniProtKB-SubCell"/>
</dbReference>
<keyword evidence="4 12" id="KW-0808">Transferase</keyword>
<gene>
    <name evidence="12" type="primary">mraY</name>
    <name evidence="15" type="ORF">DQ393_14890</name>
</gene>
<feature type="transmembrane region" description="Helical" evidence="12">
    <location>
        <begin position="252"/>
        <end position="269"/>
    </location>
</feature>
<evidence type="ECO:0000256" key="13">
    <source>
        <dbReference type="NCBIfam" id="TIGR00445"/>
    </source>
</evidence>
<comment type="similarity">
    <text evidence="2 12">Belongs to the glycosyltransferase 4 family. MraY subfamily.</text>
</comment>
<dbReference type="Pfam" id="PF00953">
    <property type="entry name" value="Glycos_transf_4"/>
    <property type="match status" value="1"/>
</dbReference>
<organism evidence="15 16">
    <name type="scientific">Rhizobium tropici</name>
    <dbReference type="NCBI Taxonomy" id="398"/>
    <lineage>
        <taxon>Bacteria</taxon>
        <taxon>Pseudomonadati</taxon>
        <taxon>Pseudomonadota</taxon>
        <taxon>Alphaproteobacteria</taxon>
        <taxon>Hyphomicrobiales</taxon>
        <taxon>Rhizobiaceae</taxon>
        <taxon>Rhizobium/Agrobacterium group</taxon>
        <taxon>Rhizobium</taxon>
    </lineage>
</organism>